<sequence length="112" mass="12281">MKQILIVALSLISMWTSAQSLGVYLSPKGNDANNGTELSPIKSVAGARELITKAFSRNTYDEVKVLFTKGDYKISEELVFDSTLFTGKEAHLTLKSSRKIKATISGGKRIKQ</sequence>
<dbReference type="SUPFAM" id="SSF51126">
    <property type="entry name" value="Pectin lyase-like"/>
    <property type="match status" value="1"/>
</dbReference>
<evidence type="ECO:0008006" key="4">
    <source>
        <dbReference type="Google" id="ProtNLM"/>
    </source>
</evidence>
<name>A0A2K9PMZ8_9FLAO</name>
<dbReference type="Gene3D" id="2.160.20.10">
    <property type="entry name" value="Single-stranded right-handed beta-helix, Pectin lyase-like"/>
    <property type="match status" value="1"/>
</dbReference>
<dbReference type="OrthoDB" id="9808066at2"/>
<evidence type="ECO:0000313" key="2">
    <source>
        <dbReference type="EMBL" id="AUP78439.1"/>
    </source>
</evidence>
<protein>
    <recommendedName>
        <fullName evidence="4">Pectate lyase</fullName>
    </recommendedName>
</protein>
<feature type="signal peptide" evidence="1">
    <location>
        <begin position="1"/>
        <end position="18"/>
    </location>
</feature>
<reference evidence="2 3" key="1">
    <citation type="submission" date="2018-01" db="EMBL/GenBank/DDBJ databases">
        <title>Complete genome sequence of Flavivirga eckloniae ECD14 isolated from seaweed Ecklonia cava.</title>
        <authorList>
            <person name="Lee J.H."/>
            <person name="Baik K.S."/>
            <person name="Seong C.N."/>
        </authorList>
    </citation>
    <scope>NUCLEOTIDE SEQUENCE [LARGE SCALE GENOMIC DNA]</scope>
    <source>
        <strain evidence="2 3">ECD14</strain>
    </source>
</reference>
<keyword evidence="1" id="KW-0732">Signal</keyword>
<organism evidence="2 3">
    <name type="scientific">Flavivirga eckloniae</name>
    <dbReference type="NCBI Taxonomy" id="1803846"/>
    <lineage>
        <taxon>Bacteria</taxon>
        <taxon>Pseudomonadati</taxon>
        <taxon>Bacteroidota</taxon>
        <taxon>Flavobacteriia</taxon>
        <taxon>Flavobacteriales</taxon>
        <taxon>Flavobacteriaceae</taxon>
        <taxon>Flavivirga</taxon>
    </lineage>
</organism>
<keyword evidence="3" id="KW-1185">Reference proteome</keyword>
<evidence type="ECO:0000256" key="1">
    <source>
        <dbReference type="SAM" id="SignalP"/>
    </source>
</evidence>
<accession>A0A2K9PMZ8</accession>
<evidence type="ECO:0000313" key="3">
    <source>
        <dbReference type="Proteomes" id="UP000235826"/>
    </source>
</evidence>
<dbReference type="InterPro" id="IPR011050">
    <property type="entry name" value="Pectin_lyase_fold/virulence"/>
</dbReference>
<dbReference type="InterPro" id="IPR012334">
    <property type="entry name" value="Pectin_lyas_fold"/>
</dbReference>
<feature type="chain" id="PRO_5014901445" description="Pectate lyase" evidence="1">
    <location>
        <begin position="19"/>
        <end position="112"/>
    </location>
</feature>
<dbReference type="KEGG" id="fek:C1H87_06835"/>
<dbReference type="EMBL" id="CP025791">
    <property type="protein sequence ID" value="AUP78439.1"/>
    <property type="molecule type" value="Genomic_DNA"/>
</dbReference>
<dbReference type="Proteomes" id="UP000235826">
    <property type="component" value="Chromosome"/>
</dbReference>
<dbReference type="RefSeq" id="WP_102755095.1">
    <property type="nucleotide sequence ID" value="NZ_CP025791.1"/>
</dbReference>
<proteinExistence type="predicted"/>
<dbReference type="AlphaFoldDB" id="A0A2K9PMZ8"/>
<gene>
    <name evidence="2" type="ORF">C1H87_06835</name>
</gene>